<evidence type="ECO:0000313" key="1">
    <source>
        <dbReference type="EMBL" id="CAJ1975902.1"/>
    </source>
</evidence>
<name>A0AA86TRB5_9FABA</name>
<dbReference type="EMBL" id="OY731406">
    <property type="protein sequence ID" value="CAJ1975902.1"/>
    <property type="molecule type" value="Genomic_DNA"/>
</dbReference>
<dbReference type="AlphaFoldDB" id="A0AA86TRB5"/>
<gene>
    <name evidence="1" type="ORF">AYBTSS11_LOCUS28029</name>
</gene>
<dbReference type="Proteomes" id="UP001189624">
    <property type="component" value="Chromosome 9"/>
</dbReference>
<proteinExistence type="predicted"/>
<keyword evidence="2" id="KW-1185">Reference proteome</keyword>
<reference evidence="1" key="1">
    <citation type="submission" date="2023-10" db="EMBL/GenBank/DDBJ databases">
        <authorList>
            <person name="Domelevo Entfellner J.-B."/>
        </authorList>
    </citation>
    <scope>NUCLEOTIDE SEQUENCE</scope>
</reference>
<sequence>MHSHEDFVKSSVLSRQLGVRSRAMMAMVVGDRCNTDLGICHGKANCKSKCSVIYQGGQGLCEQNGDCHDIQCNSDCAFLFPGKGTTGYCFSKPETNYANCYQNELEASHLKTEDKQIFSDLFEIVRIFHVKEDIRLG</sequence>
<accession>A0AA86TRB5</accession>
<dbReference type="Gramene" id="rna-AYBTSS11_LOCUS28029">
    <property type="protein sequence ID" value="CAJ1975902.1"/>
    <property type="gene ID" value="gene-AYBTSS11_LOCUS28029"/>
</dbReference>
<evidence type="ECO:0000313" key="2">
    <source>
        <dbReference type="Proteomes" id="UP001189624"/>
    </source>
</evidence>
<protein>
    <submittedName>
        <fullName evidence="1">Uncharacterized protein</fullName>
    </submittedName>
</protein>
<organism evidence="1 2">
    <name type="scientific">Sphenostylis stenocarpa</name>
    <dbReference type="NCBI Taxonomy" id="92480"/>
    <lineage>
        <taxon>Eukaryota</taxon>
        <taxon>Viridiplantae</taxon>
        <taxon>Streptophyta</taxon>
        <taxon>Embryophyta</taxon>
        <taxon>Tracheophyta</taxon>
        <taxon>Spermatophyta</taxon>
        <taxon>Magnoliopsida</taxon>
        <taxon>eudicotyledons</taxon>
        <taxon>Gunneridae</taxon>
        <taxon>Pentapetalae</taxon>
        <taxon>rosids</taxon>
        <taxon>fabids</taxon>
        <taxon>Fabales</taxon>
        <taxon>Fabaceae</taxon>
        <taxon>Papilionoideae</taxon>
        <taxon>50 kb inversion clade</taxon>
        <taxon>NPAAA clade</taxon>
        <taxon>indigoferoid/millettioid clade</taxon>
        <taxon>Phaseoleae</taxon>
        <taxon>Sphenostylis</taxon>
    </lineage>
</organism>